<keyword evidence="4" id="KW-1133">Transmembrane helix</keyword>
<feature type="compositionally biased region" description="Polar residues" evidence="6">
    <location>
        <begin position="1"/>
        <end position="10"/>
    </location>
</feature>
<dbReference type="Proteomes" id="UP000754883">
    <property type="component" value="Unassembled WGS sequence"/>
</dbReference>
<evidence type="ECO:0000256" key="2">
    <source>
        <dbReference type="ARBA" id="ARBA00022448"/>
    </source>
</evidence>
<dbReference type="EMBL" id="CABFNO020001248">
    <property type="protein sequence ID" value="CAG9974755.1"/>
    <property type="molecule type" value="Genomic_DNA"/>
</dbReference>
<dbReference type="InterPro" id="IPR036259">
    <property type="entry name" value="MFS_trans_sf"/>
</dbReference>
<evidence type="ECO:0000256" key="5">
    <source>
        <dbReference type="ARBA" id="ARBA00023136"/>
    </source>
</evidence>
<dbReference type="AlphaFoldDB" id="A0A9N9XTU8"/>
<dbReference type="Pfam" id="PF07690">
    <property type="entry name" value="MFS_1"/>
    <property type="match status" value="1"/>
</dbReference>
<dbReference type="GO" id="GO:0015174">
    <property type="term" value="F:basic amino acid transmembrane transporter activity"/>
    <property type="evidence" value="ECO:0007669"/>
    <property type="project" value="TreeGrafter"/>
</dbReference>
<dbReference type="PANTHER" id="PTHR23501:SF191">
    <property type="entry name" value="VACUOLAR BASIC AMINO ACID TRANSPORTER 4"/>
    <property type="match status" value="1"/>
</dbReference>
<proteinExistence type="predicted"/>
<dbReference type="Gene3D" id="1.20.1050.10">
    <property type="match status" value="1"/>
</dbReference>
<gene>
    <name evidence="8" type="ORF">CBYS24578_00016282</name>
</gene>
<comment type="caution">
    <text evidence="8">The sequence shown here is derived from an EMBL/GenBank/DDBJ whole genome shotgun (WGS) entry which is preliminary data.</text>
</comment>
<evidence type="ECO:0000256" key="6">
    <source>
        <dbReference type="SAM" id="MobiDB-lite"/>
    </source>
</evidence>
<reference evidence="8 9" key="2">
    <citation type="submission" date="2021-10" db="EMBL/GenBank/DDBJ databases">
        <authorList>
            <person name="Piombo E."/>
        </authorList>
    </citation>
    <scope>NUCLEOTIDE SEQUENCE [LARGE SCALE GENOMIC DNA]</scope>
</reference>
<evidence type="ECO:0000313" key="8">
    <source>
        <dbReference type="EMBL" id="CAG9974755.1"/>
    </source>
</evidence>
<dbReference type="InterPro" id="IPR011701">
    <property type="entry name" value="MFS"/>
</dbReference>
<reference evidence="9" key="1">
    <citation type="submission" date="2019-06" db="EMBL/GenBank/DDBJ databases">
        <authorList>
            <person name="Broberg M."/>
        </authorList>
    </citation>
    <scope>NUCLEOTIDE SEQUENCE [LARGE SCALE GENOMIC DNA]</scope>
</reference>
<keyword evidence="3" id="KW-0812">Transmembrane</keyword>
<protein>
    <recommendedName>
        <fullName evidence="7">Major facilitator superfamily (MFS) profile domain-containing protein</fullName>
    </recommendedName>
</protein>
<keyword evidence="2" id="KW-0813">Transport</keyword>
<feature type="region of interest" description="Disordered" evidence="6">
    <location>
        <begin position="1"/>
        <end position="20"/>
    </location>
</feature>
<dbReference type="OrthoDB" id="3437016at2759"/>
<evidence type="ECO:0000256" key="1">
    <source>
        <dbReference type="ARBA" id="ARBA00004127"/>
    </source>
</evidence>
<evidence type="ECO:0000259" key="7">
    <source>
        <dbReference type="PROSITE" id="PS50850"/>
    </source>
</evidence>
<evidence type="ECO:0000256" key="3">
    <source>
        <dbReference type="ARBA" id="ARBA00022692"/>
    </source>
</evidence>
<organism evidence="8 9">
    <name type="scientific">Clonostachys byssicola</name>
    <dbReference type="NCBI Taxonomy" id="160290"/>
    <lineage>
        <taxon>Eukaryota</taxon>
        <taxon>Fungi</taxon>
        <taxon>Dikarya</taxon>
        <taxon>Ascomycota</taxon>
        <taxon>Pezizomycotina</taxon>
        <taxon>Sordariomycetes</taxon>
        <taxon>Hypocreomycetidae</taxon>
        <taxon>Hypocreales</taxon>
        <taxon>Bionectriaceae</taxon>
        <taxon>Clonostachys</taxon>
    </lineage>
</organism>
<dbReference type="SUPFAM" id="SSF103473">
    <property type="entry name" value="MFS general substrate transporter"/>
    <property type="match status" value="1"/>
</dbReference>
<dbReference type="PANTHER" id="PTHR23501">
    <property type="entry name" value="MAJOR FACILITATOR SUPERFAMILY"/>
    <property type="match status" value="1"/>
</dbReference>
<dbReference type="InterPro" id="IPR020846">
    <property type="entry name" value="MFS_dom"/>
</dbReference>
<evidence type="ECO:0000256" key="4">
    <source>
        <dbReference type="ARBA" id="ARBA00022989"/>
    </source>
</evidence>
<keyword evidence="9" id="KW-1185">Reference proteome</keyword>
<dbReference type="GO" id="GO:0000329">
    <property type="term" value="C:fungal-type vacuole membrane"/>
    <property type="evidence" value="ECO:0007669"/>
    <property type="project" value="TreeGrafter"/>
</dbReference>
<evidence type="ECO:0000313" key="9">
    <source>
        <dbReference type="Proteomes" id="UP000754883"/>
    </source>
</evidence>
<dbReference type="GO" id="GO:0012505">
    <property type="term" value="C:endomembrane system"/>
    <property type="evidence" value="ECO:0007669"/>
    <property type="project" value="UniProtKB-SubCell"/>
</dbReference>
<dbReference type="Gene3D" id="1.20.1250.20">
    <property type="entry name" value="MFS general substrate transporter like domains"/>
    <property type="match status" value="1"/>
</dbReference>
<comment type="subcellular location">
    <subcellularLocation>
        <location evidence="1">Endomembrane system</location>
        <topology evidence="1">Multi-pass membrane protein</topology>
    </subcellularLocation>
</comment>
<feature type="domain" description="Major facilitator superfamily (MFS) profile" evidence="7">
    <location>
        <begin position="1"/>
        <end position="230"/>
    </location>
</feature>
<name>A0A9N9XTU8_9HYPO</name>
<keyword evidence="5" id="KW-0472">Membrane</keyword>
<accession>A0A9N9XTU8</accession>
<dbReference type="PROSITE" id="PS50850">
    <property type="entry name" value="MFS"/>
    <property type="match status" value="1"/>
</dbReference>
<sequence>MIISSKSSVGKTPYDKESVEESPKESLRALKVAEEHLTSRTFIVGEVLRLAVTDCHGLSHLCRRGFPITGRLTDIFGRGPGLVISNILFATGNLICAMATDQYTMLLGRALAGFGGASLRSIQHFLASDLVPLRQRSITQGIANLCYGCGAMLGGLTRGLINDNAPLGRRLAFLAQVPQSLLSAVAVLFLVKVSTKQPDMSYLARIDFYGIFMSLSCTRIMHLGLNSGGT</sequence>